<evidence type="ECO:0000313" key="3">
    <source>
        <dbReference type="Proteomes" id="UP000535276"/>
    </source>
</evidence>
<proteinExistence type="predicted"/>
<evidence type="ECO:0000256" key="1">
    <source>
        <dbReference type="SAM" id="MobiDB-lite"/>
    </source>
</evidence>
<sequence length="87" mass="9523">MLPTEPKVGGFSAILISGIGSILKVERRATRIPALVLAIVATLDDEMPTVRVLPVTIRHRPIRAMRSKSRPPRNDALDWLTSDHGSS</sequence>
<reference evidence="2 3" key="1">
    <citation type="submission" date="2020-07" db="EMBL/GenBank/DDBJ databases">
        <title>Genomic Encyclopedia of Type Strains, Phase IV (KMG-V): Genome sequencing to study the core and pangenomes of soil and plant-associated prokaryotes.</title>
        <authorList>
            <person name="Whitman W."/>
        </authorList>
    </citation>
    <scope>NUCLEOTIDE SEQUENCE [LARGE SCALE GENOMIC DNA]</scope>
    <source>
        <strain evidence="2 3">SEMIA 4052</strain>
    </source>
</reference>
<name>A0A7Z0IXE9_RHILE</name>
<dbReference type="Proteomes" id="UP000535276">
    <property type="component" value="Unassembled WGS sequence"/>
</dbReference>
<protein>
    <submittedName>
        <fullName evidence="2">Uncharacterized protein</fullName>
    </submittedName>
</protein>
<gene>
    <name evidence="2" type="ORF">GGI64_001809</name>
</gene>
<dbReference type="EMBL" id="JACBZV010000002">
    <property type="protein sequence ID" value="NYJ10762.1"/>
    <property type="molecule type" value="Genomic_DNA"/>
</dbReference>
<evidence type="ECO:0000313" key="2">
    <source>
        <dbReference type="EMBL" id="NYJ10762.1"/>
    </source>
</evidence>
<organism evidence="2 3">
    <name type="scientific">Rhizobium leguminosarum</name>
    <dbReference type="NCBI Taxonomy" id="384"/>
    <lineage>
        <taxon>Bacteria</taxon>
        <taxon>Pseudomonadati</taxon>
        <taxon>Pseudomonadota</taxon>
        <taxon>Alphaproteobacteria</taxon>
        <taxon>Hyphomicrobiales</taxon>
        <taxon>Rhizobiaceae</taxon>
        <taxon>Rhizobium/Agrobacterium group</taxon>
        <taxon>Rhizobium</taxon>
    </lineage>
</organism>
<dbReference type="AlphaFoldDB" id="A0A7Z0IXE9"/>
<accession>A0A7Z0IXE9</accession>
<comment type="caution">
    <text evidence="2">The sequence shown here is derived from an EMBL/GenBank/DDBJ whole genome shotgun (WGS) entry which is preliminary data.</text>
</comment>
<feature type="region of interest" description="Disordered" evidence="1">
    <location>
        <begin position="64"/>
        <end position="87"/>
    </location>
</feature>